<accession>A0A1J7J4E8</accession>
<sequence>MRSGTNRRRAALPYGVQSALSALTAGRLKSIACVVLHRYCMPRYAKAYKLLQALWSSAPNAENPETSSRAGWASSLVSWNKVDQMDKKPTWPVASHVVSLVHRQFFESTSTCTGNDACDTQLNLDQGPGQIAIDALSSHFPWGLSLWRPISANPPTIASFAAPNTTSC</sequence>
<evidence type="ECO:0000313" key="1">
    <source>
        <dbReference type="EMBL" id="OIW34325.1"/>
    </source>
</evidence>
<dbReference type="InParanoid" id="A0A1J7J4E8"/>
<evidence type="ECO:0000313" key="2">
    <source>
        <dbReference type="Proteomes" id="UP000182658"/>
    </source>
</evidence>
<reference evidence="1 2" key="1">
    <citation type="submission" date="2016-10" db="EMBL/GenBank/DDBJ databases">
        <title>Draft genome sequence of Coniochaeta ligniaria NRRL30616, a lignocellulolytic fungus for bioabatement of inhibitors in plant biomass hydrolysates.</title>
        <authorList>
            <consortium name="DOE Joint Genome Institute"/>
            <person name="Jimenez D.J."/>
            <person name="Hector R.E."/>
            <person name="Riley R."/>
            <person name="Sun H."/>
            <person name="Grigoriev I.V."/>
            <person name="Van Elsas J.D."/>
            <person name="Nichols N.N."/>
        </authorList>
    </citation>
    <scope>NUCLEOTIDE SEQUENCE [LARGE SCALE GENOMIC DNA]</scope>
    <source>
        <strain evidence="1 2">NRRL 30616</strain>
    </source>
</reference>
<dbReference type="EMBL" id="KV875093">
    <property type="protein sequence ID" value="OIW34325.1"/>
    <property type="molecule type" value="Genomic_DNA"/>
</dbReference>
<protein>
    <submittedName>
        <fullName evidence="1">Uncharacterized protein</fullName>
    </submittedName>
</protein>
<keyword evidence="2" id="KW-1185">Reference proteome</keyword>
<proteinExistence type="predicted"/>
<dbReference type="Proteomes" id="UP000182658">
    <property type="component" value="Unassembled WGS sequence"/>
</dbReference>
<organism evidence="1 2">
    <name type="scientific">Coniochaeta ligniaria NRRL 30616</name>
    <dbReference type="NCBI Taxonomy" id="1408157"/>
    <lineage>
        <taxon>Eukaryota</taxon>
        <taxon>Fungi</taxon>
        <taxon>Dikarya</taxon>
        <taxon>Ascomycota</taxon>
        <taxon>Pezizomycotina</taxon>
        <taxon>Sordariomycetes</taxon>
        <taxon>Sordariomycetidae</taxon>
        <taxon>Coniochaetales</taxon>
        <taxon>Coniochaetaceae</taxon>
        <taxon>Coniochaeta</taxon>
    </lineage>
</organism>
<gene>
    <name evidence="1" type="ORF">CONLIGDRAFT_1132</name>
</gene>
<name>A0A1J7J4E8_9PEZI</name>
<dbReference type="AlphaFoldDB" id="A0A1J7J4E8"/>